<comment type="cofactor">
    <cofactor evidence="2">
        <name>Mg(2+)</name>
        <dbReference type="ChEBI" id="CHEBI:18420"/>
    </cofactor>
</comment>
<sequence length="334" mass="37710">MDNNKNIVACVTLENSHFIDFSSIPSIFKILQSISCINQIYVYCSYDQIKNYVGVSNNIKYLELFDKLTGIFLYQNFAEIVHADIYIFIELITPSLTSDNILKGLNSILLLNFDSSFTVRQCQNHESISSTDIVLSKTRGFNMYTREALLLKLKEHNKLTYSPIILNNLEIIQDPISNLNKNLDNIKLIIFDFDGCFSDGSINLDYKGRVIKNYYTLDADAVVKTINKNYKIGIISGNCLNFFKKKAKQWKLSFLHGNVKSKLADVTCICNDMKISIDNVAFFGDGLNDIFALKEVGFSGCPNNAHQEVKKIVNYISPLDGGKGAISDFLSLFP</sequence>
<evidence type="ECO:0000256" key="6">
    <source>
        <dbReference type="ARBA" id="ARBA00020092"/>
    </source>
</evidence>
<accession>A0A6C0E8I2</accession>
<reference evidence="12" key="1">
    <citation type="journal article" date="2020" name="Nature">
        <title>Giant virus diversity and host interactions through global metagenomics.</title>
        <authorList>
            <person name="Schulz F."/>
            <person name="Roux S."/>
            <person name="Paez-Espino D."/>
            <person name="Jungbluth S."/>
            <person name="Walsh D.A."/>
            <person name="Denef V.J."/>
            <person name="McMahon K.D."/>
            <person name="Konstantinidis K.T."/>
            <person name="Eloe-Fadrosh E.A."/>
            <person name="Kyrpides N.C."/>
            <person name="Woyke T."/>
        </authorList>
    </citation>
    <scope>NUCLEOTIDE SEQUENCE</scope>
    <source>
        <strain evidence="12">GVMAG-M-3300023179-150</strain>
    </source>
</reference>
<dbReference type="GO" id="GO:0019143">
    <property type="term" value="F:3-deoxy-manno-octulosonate-8-phosphatase activity"/>
    <property type="evidence" value="ECO:0007669"/>
    <property type="project" value="UniProtKB-EC"/>
</dbReference>
<dbReference type="SUPFAM" id="SSF56784">
    <property type="entry name" value="HAD-like"/>
    <property type="match status" value="1"/>
</dbReference>
<evidence type="ECO:0000256" key="10">
    <source>
        <dbReference type="ARBA" id="ARBA00022985"/>
    </source>
</evidence>
<dbReference type="GO" id="GO:0046872">
    <property type="term" value="F:metal ion binding"/>
    <property type="evidence" value="ECO:0007669"/>
    <property type="project" value="UniProtKB-KW"/>
</dbReference>
<dbReference type="GO" id="GO:0008781">
    <property type="term" value="F:N-acylneuraminate cytidylyltransferase activity"/>
    <property type="evidence" value="ECO:0007669"/>
    <property type="project" value="TreeGrafter"/>
</dbReference>
<keyword evidence="9" id="KW-0460">Magnesium</keyword>
<evidence type="ECO:0000256" key="3">
    <source>
        <dbReference type="ARBA" id="ARBA00005893"/>
    </source>
</evidence>
<evidence type="ECO:0000313" key="12">
    <source>
        <dbReference type="EMBL" id="QHT25042.1"/>
    </source>
</evidence>
<evidence type="ECO:0000256" key="5">
    <source>
        <dbReference type="ARBA" id="ARBA00013066"/>
    </source>
</evidence>
<evidence type="ECO:0000256" key="8">
    <source>
        <dbReference type="ARBA" id="ARBA00022801"/>
    </source>
</evidence>
<dbReference type="InterPro" id="IPR023214">
    <property type="entry name" value="HAD_sf"/>
</dbReference>
<dbReference type="AlphaFoldDB" id="A0A6C0E8I2"/>
<evidence type="ECO:0000256" key="2">
    <source>
        <dbReference type="ARBA" id="ARBA00001946"/>
    </source>
</evidence>
<dbReference type="PANTHER" id="PTHR21485">
    <property type="entry name" value="HAD SUPERFAMILY MEMBERS CMAS AND KDSC"/>
    <property type="match status" value="1"/>
</dbReference>
<proteinExistence type="inferred from homology"/>
<dbReference type="SFLD" id="SFLDG01136">
    <property type="entry name" value="C1.6:_Phosphoserine_Phosphatas"/>
    <property type="match status" value="1"/>
</dbReference>
<keyword evidence="7" id="KW-0479">Metal-binding</keyword>
<protein>
    <recommendedName>
        <fullName evidence="6">3-deoxy-D-manno-octulosonate 8-phosphate phosphatase KdsC</fullName>
        <ecNumber evidence="5">3.1.3.45</ecNumber>
    </recommendedName>
    <alternativeName>
        <fullName evidence="11">KDO 8-P phosphatase</fullName>
    </alternativeName>
</protein>
<dbReference type="PANTHER" id="PTHR21485:SF6">
    <property type="entry name" value="N-ACYLNEURAMINATE CYTIDYLYLTRANSFERASE-RELATED"/>
    <property type="match status" value="1"/>
</dbReference>
<dbReference type="EMBL" id="MN739754">
    <property type="protein sequence ID" value="QHT25042.1"/>
    <property type="molecule type" value="Genomic_DNA"/>
</dbReference>
<dbReference type="Pfam" id="PF08282">
    <property type="entry name" value="Hydrolase_3"/>
    <property type="match status" value="1"/>
</dbReference>
<name>A0A6C0E8I2_9ZZZZ</name>
<dbReference type="PROSITE" id="PS01229">
    <property type="entry name" value="COF_2"/>
    <property type="match status" value="1"/>
</dbReference>
<dbReference type="InterPro" id="IPR050793">
    <property type="entry name" value="CMP-NeuNAc_synthase"/>
</dbReference>
<dbReference type="Gene3D" id="3.40.50.1000">
    <property type="entry name" value="HAD superfamily/HAD-like"/>
    <property type="match status" value="1"/>
</dbReference>
<evidence type="ECO:0000256" key="11">
    <source>
        <dbReference type="ARBA" id="ARBA00031051"/>
    </source>
</evidence>
<organism evidence="12">
    <name type="scientific">viral metagenome</name>
    <dbReference type="NCBI Taxonomy" id="1070528"/>
    <lineage>
        <taxon>unclassified sequences</taxon>
        <taxon>metagenomes</taxon>
        <taxon>organismal metagenomes</taxon>
    </lineage>
</organism>
<keyword evidence="10" id="KW-0448">Lipopolysaccharide biosynthesis</keyword>
<comment type="similarity">
    <text evidence="3">Belongs to the KdsC family.</text>
</comment>
<keyword evidence="8" id="KW-0378">Hydrolase</keyword>
<evidence type="ECO:0000256" key="9">
    <source>
        <dbReference type="ARBA" id="ARBA00022842"/>
    </source>
</evidence>
<evidence type="ECO:0000256" key="1">
    <source>
        <dbReference type="ARBA" id="ARBA00000898"/>
    </source>
</evidence>
<dbReference type="InterPro" id="IPR010023">
    <property type="entry name" value="KdsC_fam"/>
</dbReference>
<evidence type="ECO:0000256" key="7">
    <source>
        <dbReference type="ARBA" id="ARBA00022723"/>
    </source>
</evidence>
<dbReference type="EC" id="3.1.3.45" evidence="5"/>
<comment type="subunit">
    <text evidence="4">Homotetramer.</text>
</comment>
<dbReference type="InterPro" id="IPR036412">
    <property type="entry name" value="HAD-like_sf"/>
</dbReference>
<comment type="catalytic activity">
    <reaction evidence="1">
        <text>3-deoxy-alpha-D-manno-2-octulosonate-8-phosphate + H2O = 3-deoxy-alpha-D-manno-oct-2-ulosonate + phosphate</text>
        <dbReference type="Rhea" id="RHEA:11500"/>
        <dbReference type="ChEBI" id="CHEBI:15377"/>
        <dbReference type="ChEBI" id="CHEBI:43474"/>
        <dbReference type="ChEBI" id="CHEBI:85985"/>
        <dbReference type="ChEBI" id="CHEBI:85986"/>
        <dbReference type="EC" id="3.1.3.45"/>
    </reaction>
</comment>
<dbReference type="GO" id="GO:0009103">
    <property type="term" value="P:lipopolysaccharide biosynthetic process"/>
    <property type="evidence" value="ECO:0007669"/>
    <property type="project" value="UniProtKB-KW"/>
</dbReference>
<dbReference type="SFLD" id="SFLDS00003">
    <property type="entry name" value="Haloacid_Dehalogenase"/>
    <property type="match status" value="1"/>
</dbReference>
<dbReference type="SFLD" id="SFLDG01138">
    <property type="entry name" value="C1.6.2:_Deoxy-d-mannose-octulo"/>
    <property type="match status" value="1"/>
</dbReference>
<evidence type="ECO:0000256" key="4">
    <source>
        <dbReference type="ARBA" id="ARBA00011881"/>
    </source>
</evidence>